<evidence type="ECO:0000256" key="1">
    <source>
        <dbReference type="ARBA" id="ARBA00004496"/>
    </source>
</evidence>
<keyword evidence="2" id="KW-0963">Cytoplasm</keyword>
<dbReference type="PANTHER" id="PTHR46630">
    <property type="entry name" value="TETRATRICOPEPTIDE REPEAT PROTEIN 29"/>
    <property type="match status" value="1"/>
</dbReference>
<dbReference type="Proteomes" id="UP000267250">
    <property type="component" value="Chromosome"/>
</dbReference>
<dbReference type="GO" id="GO:0005737">
    <property type="term" value="C:cytoplasm"/>
    <property type="evidence" value="ECO:0007669"/>
    <property type="project" value="UniProtKB-SubCell"/>
</dbReference>
<gene>
    <name evidence="6" type="ORF">BBF96_03310</name>
</gene>
<keyword evidence="4" id="KW-0802">TPR repeat</keyword>
<dbReference type="PANTHER" id="PTHR46630:SF1">
    <property type="entry name" value="TETRATRICOPEPTIDE REPEAT PROTEIN 29"/>
    <property type="match status" value="1"/>
</dbReference>
<protein>
    <recommendedName>
        <fullName evidence="8">MalT-like TPR region domain-containing protein</fullName>
    </recommendedName>
</protein>
<dbReference type="RefSeq" id="WP_127015823.1">
    <property type="nucleotide sequence ID" value="NZ_CP016379.1"/>
</dbReference>
<dbReference type="InterPro" id="IPR019734">
    <property type="entry name" value="TPR_rpt"/>
</dbReference>
<dbReference type="Pfam" id="PF13181">
    <property type="entry name" value="TPR_8"/>
    <property type="match status" value="1"/>
</dbReference>
<dbReference type="InterPro" id="IPR051476">
    <property type="entry name" value="Bac_ResReg_Asp_Phosphatase"/>
</dbReference>
<evidence type="ECO:0008006" key="8">
    <source>
        <dbReference type="Google" id="ProtNLM"/>
    </source>
</evidence>
<comment type="subcellular location">
    <subcellularLocation>
        <location evidence="1">Cytoplasm</location>
    </subcellularLocation>
</comment>
<proteinExistence type="inferred from homology"/>
<organism evidence="6 7">
    <name type="scientific">Anoxybacter fermentans</name>
    <dbReference type="NCBI Taxonomy" id="1323375"/>
    <lineage>
        <taxon>Bacteria</taxon>
        <taxon>Bacillati</taxon>
        <taxon>Bacillota</taxon>
        <taxon>Clostridia</taxon>
        <taxon>Halanaerobiales</taxon>
        <taxon>Anoxybacter</taxon>
    </lineage>
</organism>
<dbReference type="AlphaFoldDB" id="A0A3Q9HPA7"/>
<evidence type="ECO:0000256" key="2">
    <source>
        <dbReference type="ARBA" id="ARBA00022490"/>
    </source>
</evidence>
<evidence type="ECO:0000313" key="6">
    <source>
        <dbReference type="EMBL" id="AZR72493.1"/>
    </source>
</evidence>
<keyword evidence="7" id="KW-1185">Reference proteome</keyword>
<evidence type="ECO:0000256" key="3">
    <source>
        <dbReference type="ARBA" id="ARBA00022737"/>
    </source>
</evidence>
<dbReference type="EMBL" id="CP016379">
    <property type="protein sequence ID" value="AZR72493.1"/>
    <property type="molecule type" value="Genomic_DNA"/>
</dbReference>
<name>A0A3Q9HPA7_9FIRM</name>
<evidence type="ECO:0000256" key="4">
    <source>
        <dbReference type="ARBA" id="ARBA00022803"/>
    </source>
</evidence>
<dbReference type="SUPFAM" id="SSF48452">
    <property type="entry name" value="TPR-like"/>
    <property type="match status" value="2"/>
</dbReference>
<evidence type="ECO:0000256" key="5">
    <source>
        <dbReference type="ARBA" id="ARBA00038253"/>
    </source>
</evidence>
<dbReference type="SMART" id="SM00028">
    <property type="entry name" value="TPR"/>
    <property type="match status" value="4"/>
</dbReference>
<dbReference type="Gene3D" id="1.25.40.10">
    <property type="entry name" value="Tetratricopeptide repeat domain"/>
    <property type="match status" value="2"/>
</dbReference>
<accession>A0A3Q9HPA7</accession>
<reference evidence="6 7" key="1">
    <citation type="submission" date="2016-07" db="EMBL/GenBank/DDBJ databases">
        <title>Genome and transcriptome analysis of iron-reducing fermentative bacteria Anoxybacter fermentans.</title>
        <authorList>
            <person name="Zeng X."/>
            <person name="Shao Z."/>
        </authorList>
    </citation>
    <scope>NUCLEOTIDE SEQUENCE [LARGE SCALE GENOMIC DNA]</scope>
    <source>
        <strain evidence="6 7">DY22613</strain>
    </source>
</reference>
<comment type="similarity">
    <text evidence="5">Belongs to the Rap family.</text>
</comment>
<sequence>MSYEEAKSHFDSENYEKAIELFSAMQVECEMRGDKEGAEIARRELGRSYFRLEKYGEAEEHFSQLFKNTRNDKIKDYCLTMIATIKATKDDYTNALKILDKITPTPINLINKVFILYYLKKYDGIDEAAHRALTIIDQLKEFDLSNDLLSKFKQAAGLIYSIMGKRDKGLIYLKESLKYTNNNVEKSRIYNDIAEIYIEMDNFEEAEKALLNAKKLMKSSSNKFTKATNLKLFGILNKKRKNFEIASKYLSEALVLMQEYDAVKHLAEIKFYLADVKFSKIKTNKMYEIYQGAEIYAEGVSNEKRLEGVNIKNAQIVDSIDGSTDFGGS</sequence>
<dbReference type="InterPro" id="IPR011990">
    <property type="entry name" value="TPR-like_helical_dom_sf"/>
</dbReference>
<dbReference type="KEGG" id="aft:BBF96_03310"/>
<dbReference type="OrthoDB" id="252257at2"/>
<keyword evidence="3" id="KW-0677">Repeat</keyword>
<evidence type="ECO:0000313" key="7">
    <source>
        <dbReference type="Proteomes" id="UP000267250"/>
    </source>
</evidence>